<evidence type="ECO:0000259" key="3">
    <source>
        <dbReference type="PROSITE" id="PS50045"/>
    </source>
</evidence>
<evidence type="ECO:0000313" key="5">
    <source>
        <dbReference type="Proteomes" id="UP001174909"/>
    </source>
</evidence>
<protein>
    <submittedName>
        <fullName evidence="4">Regulatory protein LuxO</fullName>
    </submittedName>
</protein>
<dbReference type="InterPro" id="IPR003593">
    <property type="entry name" value="AAA+_ATPase"/>
</dbReference>
<evidence type="ECO:0000313" key="4">
    <source>
        <dbReference type="EMBL" id="CAI8011802.1"/>
    </source>
</evidence>
<reference evidence="4" key="1">
    <citation type="submission" date="2023-03" db="EMBL/GenBank/DDBJ databases">
        <authorList>
            <person name="Steffen K."/>
            <person name="Cardenas P."/>
        </authorList>
    </citation>
    <scope>NUCLEOTIDE SEQUENCE</scope>
</reference>
<dbReference type="Pfam" id="PF00158">
    <property type="entry name" value="Sigma54_activat"/>
    <property type="match status" value="1"/>
</dbReference>
<dbReference type="InterPro" id="IPR025943">
    <property type="entry name" value="Sigma_54_int_dom_ATP-bd_2"/>
</dbReference>
<dbReference type="GO" id="GO:0005524">
    <property type="term" value="F:ATP binding"/>
    <property type="evidence" value="ECO:0007669"/>
    <property type="project" value="UniProtKB-KW"/>
</dbReference>
<dbReference type="PROSITE" id="PS50045">
    <property type="entry name" value="SIGMA54_INTERACT_4"/>
    <property type="match status" value="1"/>
</dbReference>
<organism evidence="4 5">
    <name type="scientific">Geodia barretti</name>
    <name type="common">Barrett's horny sponge</name>
    <dbReference type="NCBI Taxonomy" id="519541"/>
    <lineage>
        <taxon>Eukaryota</taxon>
        <taxon>Metazoa</taxon>
        <taxon>Porifera</taxon>
        <taxon>Demospongiae</taxon>
        <taxon>Heteroscleromorpha</taxon>
        <taxon>Tetractinellida</taxon>
        <taxon>Astrophorina</taxon>
        <taxon>Geodiidae</taxon>
        <taxon>Geodia</taxon>
    </lineage>
</organism>
<comment type="caution">
    <text evidence="4">The sequence shown here is derived from an EMBL/GenBank/DDBJ whole genome shotgun (WGS) entry which is preliminary data.</text>
</comment>
<keyword evidence="2" id="KW-0067">ATP-binding</keyword>
<dbReference type="PANTHER" id="PTHR32071">
    <property type="entry name" value="TRANSCRIPTIONAL REGULATORY PROTEIN"/>
    <property type="match status" value="1"/>
</dbReference>
<dbReference type="InterPro" id="IPR058031">
    <property type="entry name" value="AAA_lid_NorR"/>
</dbReference>
<proteinExistence type="predicted"/>
<dbReference type="FunFam" id="3.40.50.300:FF:000006">
    <property type="entry name" value="DNA-binding transcriptional regulator NtrC"/>
    <property type="match status" value="1"/>
</dbReference>
<dbReference type="PROSITE" id="PS00676">
    <property type="entry name" value="SIGMA54_INTERACT_2"/>
    <property type="match status" value="1"/>
</dbReference>
<dbReference type="Gene3D" id="1.10.8.60">
    <property type="match status" value="1"/>
</dbReference>
<dbReference type="Pfam" id="PF25601">
    <property type="entry name" value="AAA_lid_14"/>
    <property type="match status" value="1"/>
</dbReference>
<dbReference type="InterPro" id="IPR027417">
    <property type="entry name" value="P-loop_NTPase"/>
</dbReference>
<dbReference type="InterPro" id="IPR025662">
    <property type="entry name" value="Sigma_54_int_dom_ATP-bd_1"/>
</dbReference>
<keyword evidence="5" id="KW-1185">Reference proteome</keyword>
<dbReference type="Gene3D" id="3.40.50.300">
    <property type="entry name" value="P-loop containing nucleotide triphosphate hydrolases"/>
    <property type="match status" value="1"/>
</dbReference>
<accession>A0AA35WFP3</accession>
<dbReference type="EMBL" id="CASHTH010001125">
    <property type="protein sequence ID" value="CAI8011802.1"/>
    <property type="molecule type" value="Genomic_DNA"/>
</dbReference>
<gene>
    <name evidence="4" type="ORF">GBAR_LOCUS7566</name>
</gene>
<name>A0AA35WFP3_GEOBA</name>
<feature type="domain" description="Sigma-54 factor interaction" evidence="3">
    <location>
        <begin position="12"/>
        <end position="241"/>
    </location>
</feature>
<dbReference type="SMART" id="SM00382">
    <property type="entry name" value="AAA"/>
    <property type="match status" value="1"/>
</dbReference>
<dbReference type="InterPro" id="IPR002078">
    <property type="entry name" value="Sigma_54_int"/>
</dbReference>
<evidence type="ECO:0000256" key="1">
    <source>
        <dbReference type="ARBA" id="ARBA00022741"/>
    </source>
</evidence>
<dbReference type="PROSITE" id="PS00675">
    <property type="entry name" value="SIGMA54_INTERACT_1"/>
    <property type="match status" value="1"/>
</dbReference>
<dbReference type="SUPFAM" id="SSF52540">
    <property type="entry name" value="P-loop containing nucleoside triphosphate hydrolases"/>
    <property type="match status" value="1"/>
</dbReference>
<keyword evidence="1" id="KW-0547">Nucleotide-binding</keyword>
<sequence>MEHIMNQQTAFIELPSAPIQTIYETIQQVVKSNIPILITGETGVGKEGIARYIHESSTRKNKPFIAINCGRFSAELLQSELFGHEAGAFTSAIRQRQGAFEVADGGILFLDEVPEMSLDAQKMLLRVLDTATFTRLGGNEALAIDIHIIAATNRDIVKTVAEKEFREDLYYRLKGMMLHLPPLRERTEDIAPLVAAFINEFSAVYRKGVTGITAEALKRLEQAAWPGNIRQLRSTIQTAIALATTDKLELKDFPDIYPDFVQTLTSIWQTLPPETQHAIWETLQPETRHAIVHELSTRSPGQWCSSQVSYMPRIGGKAESLNIGDMNQNQILRAVAQKRIQQCTSLREAAESLNIDIRTLQRYAHWEEPDN</sequence>
<dbReference type="GO" id="GO:0006355">
    <property type="term" value="P:regulation of DNA-templated transcription"/>
    <property type="evidence" value="ECO:0007669"/>
    <property type="project" value="InterPro"/>
</dbReference>
<dbReference type="CDD" id="cd00009">
    <property type="entry name" value="AAA"/>
    <property type="match status" value="1"/>
</dbReference>
<dbReference type="Proteomes" id="UP001174909">
    <property type="component" value="Unassembled WGS sequence"/>
</dbReference>
<evidence type="ECO:0000256" key="2">
    <source>
        <dbReference type="ARBA" id="ARBA00022840"/>
    </source>
</evidence>
<dbReference type="AlphaFoldDB" id="A0AA35WFP3"/>